<keyword evidence="5" id="KW-0297">G-protein coupled receptor</keyword>
<dbReference type="PANTHER" id="PTHR24228:SF59">
    <property type="entry name" value="NEUROPEPTIDE RECEPTOR 15"/>
    <property type="match status" value="1"/>
</dbReference>
<feature type="domain" description="G-protein coupled receptors family 1 profile" evidence="10">
    <location>
        <begin position="27"/>
        <end position="266"/>
    </location>
</feature>
<keyword evidence="4 9" id="KW-1133">Transmembrane helix</keyword>
<keyword evidence="2" id="KW-1003">Cell membrane</keyword>
<comment type="subcellular location">
    <subcellularLocation>
        <location evidence="1">Cell membrane</location>
        <topology evidence="1">Multi-pass membrane protein</topology>
    </subcellularLocation>
</comment>
<evidence type="ECO:0000256" key="9">
    <source>
        <dbReference type="SAM" id="Phobius"/>
    </source>
</evidence>
<dbReference type="GO" id="GO:0005886">
    <property type="term" value="C:plasma membrane"/>
    <property type="evidence" value="ECO:0007669"/>
    <property type="project" value="UniProtKB-SubCell"/>
</dbReference>
<dbReference type="OrthoDB" id="10499961at2759"/>
<evidence type="ECO:0000313" key="12">
    <source>
        <dbReference type="EMBL" id="CAF0899133.1"/>
    </source>
</evidence>
<feature type="transmembrane region" description="Helical" evidence="9">
    <location>
        <begin position="124"/>
        <end position="144"/>
    </location>
</feature>
<dbReference type="GO" id="GO:0004930">
    <property type="term" value="F:G protein-coupled receptor activity"/>
    <property type="evidence" value="ECO:0007669"/>
    <property type="project" value="UniProtKB-KW"/>
</dbReference>
<evidence type="ECO:0000256" key="7">
    <source>
        <dbReference type="ARBA" id="ARBA00023170"/>
    </source>
</evidence>
<dbReference type="Proteomes" id="UP000663852">
    <property type="component" value="Unassembled WGS sequence"/>
</dbReference>
<keyword evidence="13" id="KW-1185">Reference proteome</keyword>
<dbReference type="InterPro" id="IPR017452">
    <property type="entry name" value="GPCR_Rhodpsn_7TM"/>
</dbReference>
<keyword evidence="3 9" id="KW-0812">Transmembrane</keyword>
<keyword evidence="7" id="KW-0675">Receptor</keyword>
<accession>A0A813XA82</accession>
<keyword evidence="6 9" id="KW-0472">Membrane</keyword>
<feature type="transmembrane region" description="Helical" evidence="9">
    <location>
        <begin position="86"/>
        <end position="112"/>
    </location>
</feature>
<dbReference type="AlphaFoldDB" id="A0A813XA82"/>
<protein>
    <recommendedName>
        <fullName evidence="10">G-protein coupled receptors family 1 profile domain-containing protein</fullName>
    </recommendedName>
</protein>
<keyword evidence="8" id="KW-0807">Transducer</keyword>
<comment type="caution">
    <text evidence="11">The sequence shown here is derived from an EMBL/GenBank/DDBJ whole genome shotgun (WGS) entry which is preliminary data.</text>
</comment>
<gene>
    <name evidence="11" type="ORF">EDS130_LOCUS7950</name>
    <name evidence="12" type="ORF">XAT740_LOCUS7926</name>
</gene>
<evidence type="ECO:0000313" key="14">
    <source>
        <dbReference type="Proteomes" id="UP000663852"/>
    </source>
</evidence>
<evidence type="ECO:0000256" key="8">
    <source>
        <dbReference type="ARBA" id="ARBA00023224"/>
    </source>
</evidence>
<dbReference type="InterPro" id="IPR000276">
    <property type="entry name" value="GPCR_Rhodpsn"/>
</dbReference>
<feature type="transmembrane region" description="Helical" evidence="9">
    <location>
        <begin position="49"/>
        <end position="74"/>
    </location>
</feature>
<name>A0A813XA82_ADIRI</name>
<dbReference type="Proteomes" id="UP000663828">
    <property type="component" value="Unassembled WGS sequence"/>
</dbReference>
<dbReference type="SUPFAM" id="SSF81321">
    <property type="entry name" value="Family A G protein-coupled receptor-like"/>
    <property type="match status" value="1"/>
</dbReference>
<evidence type="ECO:0000256" key="3">
    <source>
        <dbReference type="ARBA" id="ARBA00022692"/>
    </source>
</evidence>
<dbReference type="CDD" id="cd00637">
    <property type="entry name" value="7tm_classA_rhodopsin-like"/>
    <property type="match status" value="1"/>
</dbReference>
<feature type="transmembrane region" description="Helical" evidence="9">
    <location>
        <begin position="247"/>
        <end position="269"/>
    </location>
</feature>
<evidence type="ECO:0000313" key="13">
    <source>
        <dbReference type="Proteomes" id="UP000663828"/>
    </source>
</evidence>
<dbReference type="PRINTS" id="PR00237">
    <property type="entry name" value="GPCRRHODOPSN"/>
</dbReference>
<dbReference type="Pfam" id="PF00001">
    <property type="entry name" value="7tm_1"/>
    <property type="match status" value="1"/>
</dbReference>
<evidence type="ECO:0000313" key="11">
    <source>
        <dbReference type="EMBL" id="CAF0863955.1"/>
    </source>
</evidence>
<feature type="transmembrane region" description="Helical" evidence="9">
    <location>
        <begin position="212"/>
        <end position="235"/>
    </location>
</feature>
<dbReference type="Gene3D" id="1.20.1070.10">
    <property type="entry name" value="Rhodopsin 7-helix transmembrane proteins"/>
    <property type="match status" value="1"/>
</dbReference>
<feature type="transmembrane region" description="Helical" evidence="9">
    <location>
        <begin position="168"/>
        <end position="192"/>
    </location>
</feature>
<evidence type="ECO:0000259" key="10">
    <source>
        <dbReference type="PROSITE" id="PS50262"/>
    </source>
</evidence>
<evidence type="ECO:0000256" key="6">
    <source>
        <dbReference type="ARBA" id="ARBA00023136"/>
    </source>
</evidence>
<dbReference type="PROSITE" id="PS50262">
    <property type="entry name" value="G_PROTEIN_RECEP_F1_2"/>
    <property type="match status" value="1"/>
</dbReference>
<evidence type="ECO:0000256" key="5">
    <source>
        <dbReference type="ARBA" id="ARBA00023040"/>
    </source>
</evidence>
<proteinExistence type="predicted"/>
<organism evidence="11 14">
    <name type="scientific">Adineta ricciae</name>
    <name type="common">Rotifer</name>
    <dbReference type="NCBI Taxonomy" id="249248"/>
    <lineage>
        <taxon>Eukaryota</taxon>
        <taxon>Metazoa</taxon>
        <taxon>Spiralia</taxon>
        <taxon>Gnathifera</taxon>
        <taxon>Rotifera</taxon>
        <taxon>Eurotatoria</taxon>
        <taxon>Bdelloidea</taxon>
        <taxon>Adinetida</taxon>
        <taxon>Adinetidae</taxon>
        <taxon>Adineta</taxon>
    </lineage>
</organism>
<reference evidence="11" key="1">
    <citation type="submission" date="2021-02" db="EMBL/GenBank/DDBJ databases">
        <authorList>
            <person name="Nowell W R."/>
        </authorList>
    </citation>
    <scope>NUCLEOTIDE SEQUENCE</scope>
</reference>
<dbReference type="EMBL" id="CAJNOJ010000025">
    <property type="protein sequence ID" value="CAF0863955.1"/>
    <property type="molecule type" value="Genomic_DNA"/>
</dbReference>
<evidence type="ECO:0000256" key="4">
    <source>
        <dbReference type="ARBA" id="ARBA00022989"/>
    </source>
</evidence>
<sequence length="316" mass="36691">MDRLSTQFDMRFVFIILLVTVIISIFLSIFIITLIFLSKAISTPANLLVCNTCIATILHLIMSTISISCFYTEIALTDWWCRIIAYFYYTCLTMLSHSYAIQGMSRLLFIVFHTHRRLFNHKCHLIFILSHIIISFLITLPILLTHDIQFRPLHICLIPAVNILHVSYFFVTTYFTPFLIVIIIYGIIYHRVIQSSIAVRQSTHPSKRDLDLIRNILILLIIFLMAGVPSIIYIILSARNTKLSYAFYMFTIVATSIATLMEKVCLLFLNKEIWRELKKMSNKLHPAQAIMHHNTRSVLTTRLNNRSVSNIVEDQL</sequence>
<evidence type="ECO:0000256" key="1">
    <source>
        <dbReference type="ARBA" id="ARBA00004651"/>
    </source>
</evidence>
<evidence type="ECO:0000256" key="2">
    <source>
        <dbReference type="ARBA" id="ARBA00022475"/>
    </source>
</evidence>
<feature type="transmembrane region" description="Helical" evidence="9">
    <location>
        <begin position="12"/>
        <end position="37"/>
    </location>
</feature>
<dbReference type="PANTHER" id="PTHR24228">
    <property type="entry name" value="B2 BRADYKININ RECEPTOR/ANGIOTENSIN II RECEPTOR"/>
    <property type="match status" value="1"/>
</dbReference>
<dbReference type="EMBL" id="CAJNOR010000386">
    <property type="protein sequence ID" value="CAF0899133.1"/>
    <property type="molecule type" value="Genomic_DNA"/>
</dbReference>